<reference evidence="4 5" key="1">
    <citation type="submission" date="2019-04" db="EMBL/GenBank/DDBJ databases">
        <title>Friends and foes A comparative genomics study of 23 Aspergillus species from section Flavi.</title>
        <authorList>
            <consortium name="DOE Joint Genome Institute"/>
            <person name="Kjaerbolling I."/>
            <person name="Vesth T."/>
            <person name="Frisvad J.C."/>
            <person name="Nybo J.L."/>
            <person name="Theobald S."/>
            <person name="Kildgaard S."/>
            <person name="Isbrandt T."/>
            <person name="Kuo A."/>
            <person name="Sato A."/>
            <person name="Lyhne E.K."/>
            <person name="Kogle M.E."/>
            <person name="Wiebenga A."/>
            <person name="Kun R.S."/>
            <person name="Lubbers R.J."/>
            <person name="Makela M.R."/>
            <person name="Barry K."/>
            <person name="Chovatia M."/>
            <person name="Clum A."/>
            <person name="Daum C."/>
            <person name="Haridas S."/>
            <person name="He G."/>
            <person name="LaButti K."/>
            <person name="Lipzen A."/>
            <person name="Mondo S."/>
            <person name="Riley R."/>
            <person name="Salamov A."/>
            <person name="Simmons B.A."/>
            <person name="Magnuson J.K."/>
            <person name="Henrissat B."/>
            <person name="Mortensen U.H."/>
            <person name="Larsen T.O."/>
            <person name="Devries R.P."/>
            <person name="Grigoriev I.V."/>
            <person name="Machida M."/>
            <person name="Baker S.E."/>
            <person name="Andersen M.R."/>
        </authorList>
    </citation>
    <scope>NUCLEOTIDE SEQUENCE [LARGE SCALE GENOMIC DNA]</scope>
    <source>
        <strain evidence="4 5">IBT 18842</strain>
    </source>
</reference>
<evidence type="ECO:0000259" key="3">
    <source>
        <dbReference type="Pfam" id="PF01557"/>
    </source>
</evidence>
<dbReference type="EMBL" id="ML742030">
    <property type="protein sequence ID" value="KAE8154286.1"/>
    <property type="molecule type" value="Genomic_DNA"/>
</dbReference>
<dbReference type="AlphaFoldDB" id="A0A5N6U6Q5"/>
<dbReference type="Gene3D" id="3.90.850.10">
    <property type="entry name" value="Fumarylacetoacetase-like, C-terminal domain"/>
    <property type="match status" value="1"/>
</dbReference>
<keyword evidence="2" id="KW-0479">Metal-binding</keyword>
<dbReference type="Proteomes" id="UP000325780">
    <property type="component" value="Unassembled WGS sequence"/>
</dbReference>
<gene>
    <name evidence="4" type="ORF">BDV25DRAFT_115816</name>
</gene>
<sequence>MSWTHLIRFIAAEDSQEHLGQLVDTTRDIGQDTLDGVQISAYLVNGDIFSGRVTETVFHVKQLLSPITKEQCSYIRCLGLNYMDHANEAKMQLPKAPILFTKPRTALTGPYPATINVPKCAQDETSDYEAELCVVIGKSGRDIPEDEALDYVLGYTASNDVSARALQLTTTQWSFSKGLDGSCPIGPVLVSPSAIKDPQTLAIQGIYNGAVVQDGNTRDMIFSIKKQISYLSQGTTLEAGTIFLTGTPAGIGYFREPRIVLKDGDEINVKIEAIGTLVNRVRYE</sequence>
<comment type="similarity">
    <text evidence="1">Belongs to the FAH family.</text>
</comment>
<dbReference type="Pfam" id="PF01557">
    <property type="entry name" value="FAA_hydrolase"/>
    <property type="match status" value="1"/>
</dbReference>
<dbReference type="GO" id="GO:0046872">
    <property type="term" value="F:metal ion binding"/>
    <property type="evidence" value="ECO:0007669"/>
    <property type="project" value="UniProtKB-KW"/>
</dbReference>
<dbReference type="InterPro" id="IPR036663">
    <property type="entry name" value="Fumarylacetoacetase_C_sf"/>
</dbReference>
<dbReference type="PANTHER" id="PTHR11820:SF112">
    <property type="entry name" value="FUMARYLACETOACETATE HYDROLASE FAMILY PROTEIN (AFU_ORTHOLOGUE AFUA_1G02370)-RELATED"/>
    <property type="match status" value="1"/>
</dbReference>
<accession>A0A5N6U6Q5</accession>
<protein>
    <submittedName>
        <fullName evidence="4">2-keto-4-pentenoate hydratase</fullName>
    </submittedName>
</protein>
<evidence type="ECO:0000313" key="5">
    <source>
        <dbReference type="Proteomes" id="UP000325780"/>
    </source>
</evidence>
<dbReference type="SUPFAM" id="SSF56529">
    <property type="entry name" value="FAH"/>
    <property type="match status" value="1"/>
</dbReference>
<dbReference type="FunFam" id="3.90.850.10:FF:000002">
    <property type="entry name" value="2-hydroxyhepta-2,4-diene-1,7-dioate isomerase"/>
    <property type="match status" value="1"/>
</dbReference>
<proteinExistence type="inferred from homology"/>
<name>A0A5N6U6Q5_ASPAV</name>
<organism evidence="4 5">
    <name type="scientific">Aspergillus avenaceus</name>
    <dbReference type="NCBI Taxonomy" id="36643"/>
    <lineage>
        <taxon>Eukaryota</taxon>
        <taxon>Fungi</taxon>
        <taxon>Dikarya</taxon>
        <taxon>Ascomycota</taxon>
        <taxon>Pezizomycotina</taxon>
        <taxon>Eurotiomycetes</taxon>
        <taxon>Eurotiomycetidae</taxon>
        <taxon>Eurotiales</taxon>
        <taxon>Aspergillaceae</taxon>
        <taxon>Aspergillus</taxon>
        <taxon>Aspergillus subgen. Circumdati</taxon>
    </lineage>
</organism>
<dbReference type="GO" id="GO:0006107">
    <property type="term" value="P:oxaloacetate metabolic process"/>
    <property type="evidence" value="ECO:0007669"/>
    <property type="project" value="UniProtKB-ARBA"/>
</dbReference>
<dbReference type="OrthoDB" id="411064at2759"/>
<keyword evidence="5" id="KW-1185">Reference proteome</keyword>
<dbReference type="InterPro" id="IPR011234">
    <property type="entry name" value="Fumarylacetoacetase-like_C"/>
</dbReference>
<evidence type="ECO:0000256" key="1">
    <source>
        <dbReference type="ARBA" id="ARBA00010211"/>
    </source>
</evidence>
<dbReference type="PANTHER" id="PTHR11820">
    <property type="entry name" value="ACYLPYRUVASE"/>
    <property type="match status" value="1"/>
</dbReference>
<dbReference type="GO" id="GO:0050163">
    <property type="term" value="F:oxaloacetate tautomerase activity"/>
    <property type="evidence" value="ECO:0007669"/>
    <property type="project" value="UniProtKB-ARBA"/>
</dbReference>
<evidence type="ECO:0000313" key="4">
    <source>
        <dbReference type="EMBL" id="KAE8154286.1"/>
    </source>
</evidence>
<feature type="domain" description="Fumarylacetoacetase-like C-terminal" evidence="3">
    <location>
        <begin position="75"/>
        <end position="282"/>
    </location>
</feature>
<evidence type="ECO:0000256" key="2">
    <source>
        <dbReference type="ARBA" id="ARBA00022723"/>
    </source>
</evidence>